<reference evidence="2" key="1">
    <citation type="submission" date="2019-02" db="EMBL/GenBank/DDBJ databases">
        <authorList>
            <person name="Gruber-Vodicka R. H."/>
            <person name="Seah K. B. B."/>
        </authorList>
    </citation>
    <scope>NUCLEOTIDE SEQUENCE</scope>
    <source>
        <strain evidence="2">BECK_BZ198</strain>
        <strain evidence="1">BECK_BZ199</strain>
    </source>
</reference>
<organism evidence="2">
    <name type="scientific">Candidatus Kentrum sp. MB</name>
    <dbReference type="NCBI Taxonomy" id="2138164"/>
    <lineage>
        <taxon>Bacteria</taxon>
        <taxon>Pseudomonadati</taxon>
        <taxon>Pseudomonadota</taxon>
        <taxon>Gammaproteobacteria</taxon>
        <taxon>Candidatus Kentrum</taxon>
    </lineage>
</organism>
<proteinExistence type="predicted"/>
<accession>A0A451BD91</accession>
<evidence type="ECO:0000313" key="2">
    <source>
        <dbReference type="EMBL" id="VFK76256.1"/>
    </source>
</evidence>
<dbReference type="EMBL" id="CAADGH010000048">
    <property type="protein sequence ID" value="VFK76256.1"/>
    <property type="molecule type" value="Genomic_DNA"/>
</dbReference>
<evidence type="ECO:0000313" key="1">
    <source>
        <dbReference type="EMBL" id="VFK33528.1"/>
    </source>
</evidence>
<protein>
    <submittedName>
        <fullName evidence="2">Uncharacterized protein</fullName>
    </submittedName>
</protein>
<dbReference type="EMBL" id="CAADFQ010000047">
    <property type="protein sequence ID" value="VFK33528.1"/>
    <property type="molecule type" value="Genomic_DNA"/>
</dbReference>
<gene>
    <name evidence="2" type="ORF">BECKMB1821H_GA0114242_104821</name>
    <name evidence="1" type="ORF">BECKMB1821I_GA0114274_104722</name>
</gene>
<dbReference type="AlphaFoldDB" id="A0A451BD91"/>
<name>A0A451BD91_9GAMM</name>
<sequence>MRGARRQAGTRRCIRERSLHEVDEYSINKEDSVKRVSGMLRENRDQKCRFPWILPNPPESIKPRIDNRGIHIDGMEVRAGAMQACLKEMRGRTEIL</sequence>